<sequence length="58" mass="6600">MTQHPKQFKLNPIQPAHLPTLGALSHHGVLFVCWITSFFMGKELDMGLAFDLWVKLAH</sequence>
<accession>A0A2P2NZZ4</accession>
<dbReference type="AlphaFoldDB" id="A0A2P2NZZ4"/>
<keyword evidence="1" id="KW-0472">Membrane</keyword>
<name>A0A2P2NZZ4_RHIMU</name>
<reference evidence="2" key="1">
    <citation type="submission" date="2018-02" db="EMBL/GenBank/DDBJ databases">
        <title>Rhizophora mucronata_Transcriptome.</title>
        <authorList>
            <person name="Meera S.P."/>
            <person name="Sreeshan A."/>
            <person name="Augustine A."/>
        </authorList>
    </citation>
    <scope>NUCLEOTIDE SEQUENCE</scope>
    <source>
        <tissue evidence="2">Leaf</tissue>
    </source>
</reference>
<dbReference type="EMBL" id="GGEC01067573">
    <property type="protein sequence ID" value="MBX48057.1"/>
    <property type="molecule type" value="Transcribed_RNA"/>
</dbReference>
<evidence type="ECO:0000256" key="1">
    <source>
        <dbReference type="SAM" id="Phobius"/>
    </source>
</evidence>
<evidence type="ECO:0000313" key="2">
    <source>
        <dbReference type="EMBL" id="MBX48057.1"/>
    </source>
</evidence>
<protein>
    <submittedName>
        <fullName evidence="2">Uncharacterized protein</fullName>
    </submittedName>
</protein>
<proteinExistence type="predicted"/>
<keyword evidence="1" id="KW-0812">Transmembrane</keyword>
<keyword evidence="1" id="KW-1133">Transmembrane helix</keyword>
<feature type="transmembrane region" description="Helical" evidence="1">
    <location>
        <begin position="21"/>
        <end position="40"/>
    </location>
</feature>
<organism evidence="2">
    <name type="scientific">Rhizophora mucronata</name>
    <name type="common">Asiatic mangrove</name>
    <dbReference type="NCBI Taxonomy" id="61149"/>
    <lineage>
        <taxon>Eukaryota</taxon>
        <taxon>Viridiplantae</taxon>
        <taxon>Streptophyta</taxon>
        <taxon>Embryophyta</taxon>
        <taxon>Tracheophyta</taxon>
        <taxon>Spermatophyta</taxon>
        <taxon>Magnoliopsida</taxon>
        <taxon>eudicotyledons</taxon>
        <taxon>Gunneridae</taxon>
        <taxon>Pentapetalae</taxon>
        <taxon>rosids</taxon>
        <taxon>fabids</taxon>
        <taxon>Malpighiales</taxon>
        <taxon>Rhizophoraceae</taxon>
        <taxon>Rhizophora</taxon>
    </lineage>
</organism>